<reference evidence="2 3" key="1">
    <citation type="submission" date="2017-07" db="EMBL/GenBank/DDBJ databases">
        <title>Amycolatopsis thailandensis Genome sequencing and assembly.</title>
        <authorList>
            <person name="Kaur N."/>
            <person name="Mayilraj S."/>
        </authorList>
    </citation>
    <scope>NUCLEOTIDE SEQUENCE [LARGE SCALE GENOMIC DNA]</scope>
    <source>
        <strain evidence="2 3">JCM 16380</strain>
    </source>
</reference>
<gene>
    <name evidence="2" type="ORF">CFP71_07165</name>
</gene>
<name>A0A229SFI3_9PSEU</name>
<dbReference type="AlphaFoldDB" id="A0A229SFI3"/>
<evidence type="ECO:0000256" key="1">
    <source>
        <dbReference type="SAM" id="Phobius"/>
    </source>
</evidence>
<keyword evidence="3" id="KW-1185">Reference proteome</keyword>
<feature type="transmembrane region" description="Helical" evidence="1">
    <location>
        <begin position="20"/>
        <end position="38"/>
    </location>
</feature>
<keyword evidence="1" id="KW-0472">Membrane</keyword>
<evidence type="ECO:0000313" key="3">
    <source>
        <dbReference type="Proteomes" id="UP000215223"/>
    </source>
</evidence>
<dbReference type="RefSeq" id="WP_093933034.1">
    <property type="nucleotide sequence ID" value="NZ_NMQT01000022.1"/>
</dbReference>
<dbReference type="Proteomes" id="UP000215223">
    <property type="component" value="Unassembled WGS sequence"/>
</dbReference>
<proteinExistence type="predicted"/>
<organism evidence="2 3">
    <name type="scientific">Amycolatopsis thailandensis</name>
    <dbReference type="NCBI Taxonomy" id="589330"/>
    <lineage>
        <taxon>Bacteria</taxon>
        <taxon>Bacillati</taxon>
        <taxon>Actinomycetota</taxon>
        <taxon>Actinomycetes</taxon>
        <taxon>Pseudonocardiales</taxon>
        <taxon>Pseudonocardiaceae</taxon>
        <taxon>Amycolatopsis</taxon>
    </lineage>
</organism>
<sequence length="71" mass="7293">MPASATPGFEAAWKFPSAQAFKLVSFGVIACFVEVLILQGQSVVVAVSAAVALATCTGIGRGLAQRQRGHC</sequence>
<accession>A0A229SFI3</accession>
<comment type="caution">
    <text evidence="2">The sequence shown here is derived from an EMBL/GenBank/DDBJ whole genome shotgun (WGS) entry which is preliminary data.</text>
</comment>
<protein>
    <submittedName>
        <fullName evidence="2">Uncharacterized protein</fullName>
    </submittedName>
</protein>
<keyword evidence="1" id="KW-1133">Transmembrane helix</keyword>
<keyword evidence="1" id="KW-0812">Transmembrane</keyword>
<feature type="transmembrane region" description="Helical" evidence="1">
    <location>
        <begin position="44"/>
        <end position="64"/>
    </location>
</feature>
<evidence type="ECO:0000313" key="2">
    <source>
        <dbReference type="EMBL" id="OXM57590.1"/>
    </source>
</evidence>
<dbReference type="EMBL" id="NMQT01000022">
    <property type="protein sequence ID" value="OXM57590.1"/>
    <property type="molecule type" value="Genomic_DNA"/>
</dbReference>